<dbReference type="InterPro" id="IPR014322">
    <property type="entry name" value="RNA_pol_sigma-B/F/G"/>
</dbReference>
<evidence type="ECO:0000259" key="5">
    <source>
        <dbReference type="Pfam" id="PF04539"/>
    </source>
</evidence>
<dbReference type="KEGG" id="sfk:KY5_7575"/>
<dbReference type="Gene3D" id="1.10.10.10">
    <property type="entry name" value="Winged helix-like DNA-binding domain superfamily/Winged helix DNA-binding domain"/>
    <property type="match status" value="2"/>
</dbReference>
<accession>A0A291QMA0</accession>
<evidence type="ECO:0000256" key="4">
    <source>
        <dbReference type="ARBA" id="ARBA00023163"/>
    </source>
</evidence>
<dbReference type="InterPro" id="IPR007630">
    <property type="entry name" value="RNA_pol_sigma70_r4"/>
</dbReference>
<evidence type="ECO:0000256" key="1">
    <source>
        <dbReference type="ARBA" id="ARBA00023015"/>
    </source>
</evidence>
<feature type="domain" description="RNA polymerase sigma-70 region 2" evidence="6">
    <location>
        <begin position="36"/>
        <end position="104"/>
    </location>
</feature>
<dbReference type="EMBL" id="CP022685">
    <property type="protein sequence ID" value="ATL32593.1"/>
    <property type="molecule type" value="Genomic_DNA"/>
</dbReference>
<dbReference type="InterPro" id="IPR007624">
    <property type="entry name" value="RNA_pol_sigma70_r3"/>
</dbReference>
<name>A0A291QMA0_9ACTN</name>
<evidence type="ECO:0000256" key="2">
    <source>
        <dbReference type="ARBA" id="ARBA00023082"/>
    </source>
</evidence>
<dbReference type="AlphaFoldDB" id="A0A291QMA0"/>
<keyword evidence="9" id="KW-1185">Reference proteome</keyword>
<dbReference type="Pfam" id="PF04539">
    <property type="entry name" value="Sigma70_r3"/>
    <property type="match status" value="1"/>
</dbReference>
<reference evidence="8 9" key="1">
    <citation type="submission" date="2017-08" db="EMBL/GenBank/DDBJ databases">
        <title>Complete Genome Sequence of Streptomyces formicae KY5, the formicamycin producer.</title>
        <authorList>
            <person name="Holmes N.A."/>
            <person name="Devine R."/>
            <person name="Qin Z."/>
            <person name="Seipke R.F."/>
            <person name="Wilkinson B."/>
            <person name="Hutchings M.I."/>
        </authorList>
    </citation>
    <scope>NUCLEOTIDE SEQUENCE [LARGE SCALE GENOMIC DNA]</scope>
    <source>
        <strain evidence="8 9">KY5</strain>
    </source>
</reference>
<gene>
    <name evidence="8" type="ORF">KY5_7575</name>
</gene>
<dbReference type="SUPFAM" id="SSF88659">
    <property type="entry name" value="Sigma3 and sigma4 domains of RNA polymerase sigma factors"/>
    <property type="match status" value="2"/>
</dbReference>
<evidence type="ECO:0000256" key="3">
    <source>
        <dbReference type="ARBA" id="ARBA00023125"/>
    </source>
</evidence>
<dbReference type="InterPro" id="IPR013324">
    <property type="entry name" value="RNA_pol_sigma_r3/r4-like"/>
</dbReference>
<organism evidence="8 9">
    <name type="scientific">Streptomyces formicae</name>
    <dbReference type="NCBI Taxonomy" id="1616117"/>
    <lineage>
        <taxon>Bacteria</taxon>
        <taxon>Bacillati</taxon>
        <taxon>Actinomycetota</taxon>
        <taxon>Actinomycetes</taxon>
        <taxon>Kitasatosporales</taxon>
        <taxon>Streptomycetaceae</taxon>
        <taxon>Streptomyces</taxon>
    </lineage>
</organism>
<dbReference type="Pfam" id="PF04542">
    <property type="entry name" value="Sigma70_r2"/>
    <property type="match status" value="1"/>
</dbReference>
<dbReference type="CDD" id="cd06171">
    <property type="entry name" value="Sigma70_r4"/>
    <property type="match status" value="1"/>
</dbReference>
<dbReference type="Gene3D" id="1.20.120.1810">
    <property type="match status" value="1"/>
</dbReference>
<feature type="domain" description="RNA polymerase sigma-70 region 4" evidence="7">
    <location>
        <begin position="204"/>
        <end position="252"/>
    </location>
</feature>
<feature type="domain" description="RNA polymerase sigma-70 region 3" evidence="5">
    <location>
        <begin position="115"/>
        <end position="183"/>
    </location>
</feature>
<dbReference type="Proteomes" id="UP000221011">
    <property type="component" value="Chromosome"/>
</dbReference>
<keyword evidence="1" id="KW-0805">Transcription regulation</keyword>
<proteinExistence type="predicted"/>
<dbReference type="Pfam" id="PF04545">
    <property type="entry name" value="Sigma70_r4"/>
    <property type="match status" value="1"/>
</dbReference>
<evidence type="ECO:0000313" key="9">
    <source>
        <dbReference type="Proteomes" id="UP000221011"/>
    </source>
</evidence>
<dbReference type="GO" id="GO:0006352">
    <property type="term" value="P:DNA-templated transcription initiation"/>
    <property type="evidence" value="ECO:0007669"/>
    <property type="project" value="InterPro"/>
</dbReference>
<keyword evidence="3" id="KW-0238">DNA-binding</keyword>
<dbReference type="InterPro" id="IPR007627">
    <property type="entry name" value="RNA_pol_sigma70_r2"/>
</dbReference>
<dbReference type="RefSeq" id="WP_234363075.1">
    <property type="nucleotide sequence ID" value="NZ_CP022685.1"/>
</dbReference>
<dbReference type="InterPro" id="IPR036388">
    <property type="entry name" value="WH-like_DNA-bd_sf"/>
</dbReference>
<dbReference type="GO" id="GO:0016987">
    <property type="term" value="F:sigma factor activity"/>
    <property type="evidence" value="ECO:0007669"/>
    <property type="project" value="UniProtKB-KW"/>
</dbReference>
<keyword evidence="2" id="KW-0731">Sigma factor</keyword>
<keyword evidence="4" id="KW-0804">Transcription</keyword>
<dbReference type="PANTHER" id="PTHR30385:SF4">
    <property type="entry name" value="RNA POLYMERASE SIGMA-E FACTOR"/>
    <property type="match status" value="1"/>
</dbReference>
<evidence type="ECO:0000259" key="6">
    <source>
        <dbReference type="Pfam" id="PF04542"/>
    </source>
</evidence>
<evidence type="ECO:0000313" key="8">
    <source>
        <dbReference type="EMBL" id="ATL32593.1"/>
    </source>
</evidence>
<dbReference type="NCBIfam" id="TIGR02980">
    <property type="entry name" value="SigBFG"/>
    <property type="match status" value="1"/>
</dbReference>
<dbReference type="SUPFAM" id="SSF88946">
    <property type="entry name" value="Sigma2 domain of RNA polymerase sigma factors"/>
    <property type="match status" value="1"/>
</dbReference>
<dbReference type="NCBIfam" id="TIGR02937">
    <property type="entry name" value="sigma70-ECF"/>
    <property type="match status" value="1"/>
</dbReference>
<dbReference type="GO" id="GO:0003677">
    <property type="term" value="F:DNA binding"/>
    <property type="evidence" value="ECO:0007669"/>
    <property type="project" value="UniProtKB-KW"/>
</dbReference>
<dbReference type="InterPro" id="IPR013325">
    <property type="entry name" value="RNA_pol_sigma_r2"/>
</dbReference>
<evidence type="ECO:0000259" key="7">
    <source>
        <dbReference type="Pfam" id="PF04545"/>
    </source>
</evidence>
<sequence length="265" mass="29809">MPNRHSHDDAPDTLQTFRYLADTPEGPERDVLVEELVEAWLPMAHRLALRFRNKGESLDDLKQVAALGLVKAVERFEPERGAFESYAVPTITGELRRHFRDHGWDVRVPRRVKDLRNKVRSARRELLDQPGHGSEPTMEDIAARAGLSLEEVRHGMEAMDSYSTLSLDAETSSATGGFSLADTLGKPEAAYDLIADREAAKEGLRTLPEREREILYLRYFEDMTQASIAEKVGCSQMHVSRLITRSCAQVREHALQGVDAYPQAA</sequence>
<dbReference type="PANTHER" id="PTHR30385">
    <property type="entry name" value="SIGMA FACTOR F FLAGELLAR"/>
    <property type="match status" value="1"/>
</dbReference>
<dbReference type="InterPro" id="IPR014284">
    <property type="entry name" value="RNA_pol_sigma-70_dom"/>
</dbReference>
<protein>
    <submittedName>
        <fullName evidence="8">RNA polymerase sigma factor SigB</fullName>
    </submittedName>
</protein>